<feature type="chain" id="PRO_5024986047" description="Secreted protein" evidence="1">
    <location>
        <begin position="20"/>
        <end position="109"/>
    </location>
</feature>
<sequence length="109" mass="12217">MPPWFTEWLEVFFSLLALASERRLDFLTTISAVSKGTTIDDDLRIFDCIAVSFILTPTPIPLTASRSVVRSSSDCKIIACPCTTWLLPFIVIGQFGLRCKHRDDSCPPH</sequence>
<evidence type="ECO:0000313" key="3">
    <source>
        <dbReference type="Proteomes" id="UP000327118"/>
    </source>
</evidence>
<evidence type="ECO:0000313" key="2">
    <source>
        <dbReference type="EMBL" id="KAE8356644.1"/>
    </source>
</evidence>
<evidence type="ECO:0008006" key="4">
    <source>
        <dbReference type="Google" id="ProtNLM"/>
    </source>
</evidence>
<protein>
    <recommendedName>
        <fullName evidence="4">Secreted protein</fullName>
    </recommendedName>
</protein>
<accession>A0A5N6ZG47</accession>
<dbReference type="Proteomes" id="UP000327118">
    <property type="component" value="Unassembled WGS sequence"/>
</dbReference>
<evidence type="ECO:0000256" key="1">
    <source>
        <dbReference type="SAM" id="SignalP"/>
    </source>
</evidence>
<reference evidence="3" key="1">
    <citation type="submission" date="2019-04" db="EMBL/GenBank/DDBJ databases">
        <title>Friends and foes A comparative genomics studyof 23 Aspergillus species from section Flavi.</title>
        <authorList>
            <consortium name="DOE Joint Genome Institute"/>
            <person name="Kjaerbolling I."/>
            <person name="Vesth T."/>
            <person name="Frisvad J.C."/>
            <person name="Nybo J.L."/>
            <person name="Theobald S."/>
            <person name="Kildgaard S."/>
            <person name="Isbrandt T."/>
            <person name="Kuo A."/>
            <person name="Sato A."/>
            <person name="Lyhne E.K."/>
            <person name="Kogle M.E."/>
            <person name="Wiebenga A."/>
            <person name="Kun R.S."/>
            <person name="Lubbers R.J."/>
            <person name="Makela M.R."/>
            <person name="Barry K."/>
            <person name="Chovatia M."/>
            <person name="Clum A."/>
            <person name="Daum C."/>
            <person name="Haridas S."/>
            <person name="He G."/>
            <person name="LaButti K."/>
            <person name="Lipzen A."/>
            <person name="Mondo S."/>
            <person name="Riley R."/>
            <person name="Salamov A."/>
            <person name="Simmons B.A."/>
            <person name="Magnuson J.K."/>
            <person name="Henrissat B."/>
            <person name="Mortensen U.H."/>
            <person name="Larsen T.O."/>
            <person name="Devries R.P."/>
            <person name="Grigoriev I.V."/>
            <person name="Machida M."/>
            <person name="Baker S.E."/>
            <person name="Andersen M.R."/>
        </authorList>
    </citation>
    <scope>NUCLEOTIDE SEQUENCE [LARGE SCALE GENOMIC DNA]</scope>
    <source>
        <strain evidence="3">CBS 553.77</strain>
    </source>
</reference>
<dbReference type="AlphaFoldDB" id="A0A5N6ZG47"/>
<proteinExistence type="predicted"/>
<keyword evidence="3" id="KW-1185">Reference proteome</keyword>
<name>A0A5N6ZG47_9EURO</name>
<feature type="signal peptide" evidence="1">
    <location>
        <begin position="1"/>
        <end position="19"/>
    </location>
</feature>
<dbReference type="EMBL" id="ML739036">
    <property type="protein sequence ID" value="KAE8356644.1"/>
    <property type="molecule type" value="Genomic_DNA"/>
</dbReference>
<keyword evidence="1" id="KW-0732">Signal</keyword>
<gene>
    <name evidence="2" type="ORF">BDV28DRAFT_126672</name>
</gene>
<organism evidence="2 3">
    <name type="scientific">Aspergillus coremiiformis</name>
    <dbReference type="NCBI Taxonomy" id="138285"/>
    <lineage>
        <taxon>Eukaryota</taxon>
        <taxon>Fungi</taxon>
        <taxon>Dikarya</taxon>
        <taxon>Ascomycota</taxon>
        <taxon>Pezizomycotina</taxon>
        <taxon>Eurotiomycetes</taxon>
        <taxon>Eurotiomycetidae</taxon>
        <taxon>Eurotiales</taxon>
        <taxon>Aspergillaceae</taxon>
        <taxon>Aspergillus</taxon>
        <taxon>Aspergillus subgen. Circumdati</taxon>
    </lineage>
</organism>